<comment type="caution">
    <text evidence="6">The sequence shown here is derived from an EMBL/GenBank/DDBJ whole genome shotgun (WGS) entry which is preliminary data.</text>
</comment>
<organism evidence="6 7">
    <name type="scientific">Clostridium lapidicellarium</name>
    <dbReference type="NCBI Taxonomy" id="3240931"/>
    <lineage>
        <taxon>Bacteria</taxon>
        <taxon>Bacillati</taxon>
        <taxon>Bacillota</taxon>
        <taxon>Clostridia</taxon>
        <taxon>Eubacteriales</taxon>
        <taxon>Clostridiaceae</taxon>
        <taxon>Clostridium</taxon>
    </lineage>
</organism>
<dbReference type="Gene3D" id="3.40.50.300">
    <property type="entry name" value="P-loop containing nucleotide triphosphate hydrolases"/>
    <property type="match status" value="1"/>
</dbReference>
<dbReference type="SUPFAM" id="SSF52540">
    <property type="entry name" value="P-loop containing nucleoside triphosphate hydrolases"/>
    <property type="match status" value="1"/>
</dbReference>
<accession>A0ABV4DU10</accession>
<keyword evidence="4" id="KW-0067">ATP-binding</keyword>
<name>A0ABV4DU10_9CLOT</name>
<keyword evidence="7" id="KW-1185">Reference proteome</keyword>
<dbReference type="GO" id="GO:0016301">
    <property type="term" value="F:kinase activity"/>
    <property type="evidence" value="ECO:0007669"/>
    <property type="project" value="UniProtKB-KW"/>
</dbReference>
<comment type="similarity">
    <text evidence="1">Belongs to the thymidylate kinase family.</text>
</comment>
<gene>
    <name evidence="6" type="ORF">AB8S09_03585</name>
</gene>
<keyword evidence="3" id="KW-0547">Nucleotide-binding</keyword>
<evidence type="ECO:0000256" key="3">
    <source>
        <dbReference type="ARBA" id="ARBA00022741"/>
    </source>
</evidence>
<feature type="domain" description="Thymidylate kinase-like" evidence="5">
    <location>
        <begin position="14"/>
        <end position="201"/>
    </location>
</feature>
<sequence>MKLKSSLKGKLIVIEGCDGSGKATQTEILYKRLLKEKYDITKVEYPDYASNSSALVKMYLNGDFGKDPEDVNAYAASTFYSVDRFASYKMKWKKFYDQGGIVLADRYTTANMIHQASKIDDLKEKNKFLGWLWDFEFNIFELPVPDCVIFLDMPPEYSRQLVVHRDNKFTGNSIKDIHESNYRYLTKSYENALYISDRYNWNKVSCVQNGKIKSVDEVHKDIYFLVKNILK</sequence>
<keyword evidence="6" id="KW-0808">Transferase</keyword>
<protein>
    <recommendedName>
        <fullName evidence="2">Thymidylate kinase</fullName>
    </recommendedName>
</protein>
<dbReference type="InterPro" id="IPR027417">
    <property type="entry name" value="P-loop_NTPase"/>
</dbReference>
<dbReference type="EMBL" id="JBGFFE010000002">
    <property type="protein sequence ID" value="MEY8762731.1"/>
    <property type="molecule type" value="Genomic_DNA"/>
</dbReference>
<evidence type="ECO:0000259" key="5">
    <source>
        <dbReference type="Pfam" id="PF02223"/>
    </source>
</evidence>
<evidence type="ECO:0000256" key="4">
    <source>
        <dbReference type="ARBA" id="ARBA00022840"/>
    </source>
</evidence>
<reference evidence="6 7" key="1">
    <citation type="submission" date="2024-08" db="EMBL/GenBank/DDBJ databases">
        <title>Clostridium lapicellarii sp. nov., and Clostridium renhuaiense sp. nov., two species isolated from the mud in a fermentation cellar used for producing sauce-flavour Chinese liquors.</title>
        <authorList>
            <person name="Yang F."/>
            <person name="Wang H."/>
            <person name="Chen L.Q."/>
            <person name="Zhou N."/>
            <person name="Lu J.J."/>
            <person name="Pu X.X."/>
            <person name="Wan B."/>
            <person name="Wang L."/>
            <person name="Liu S.J."/>
        </authorList>
    </citation>
    <scope>NUCLEOTIDE SEQUENCE [LARGE SCALE GENOMIC DNA]</scope>
    <source>
        <strain evidence="6 7">MT-113</strain>
    </source>
</reference>
<dbReference type="Pfam" id="PF02223">
    <property type="entry name" value="Thymidylate_kin"/>
    <property type="match status" value="1"/>
</dbReference>
<evidence type="ECO:0000256" key="1">
    <source>
        <dbReference type="ARBA" id="ARBA00009776"/>
    </source>
</evidence>
<evidence type="ECO:0000313" key="7">
    <source>
        <dbReference type="Proteomes" id="UP001565220"/>
    </source>
</evidence>
<evidence type="ECO:0000256" key="2">
    <source>
        <dbReference type="ARBA" id="ARBA00017144"/>
    </source>
</evidence>
<evidence type="ECO:0000313" key="6">
    <source>
        <dbReference type="EMBL" id="MEY8762731.1"/>
    </source>
</evidence>
<proteinExistence type="inferred from homology"/>
<dbReference type="PANTHER" id="PTHR10344">
    <property type="entry name" value="THYMIDYLATE KINASE"/>
    <property type="match status" value="1"/>
</dbReference>
<dbReference type="Proteomes" id="UP001565220">
    <property type="component" value="Unassembled WGS sequence"/>
</dbReference>
<keyword evidence="6" id="KW-0418">Kinase</keyword>
<dbReference type="InterPro" id="IPR039430">
    <property type="entry name" value="Thymidylate_kin-like_dom"/>
</dbReference>
<dbReference type="PANTHER" id="PTHR10344:SF4">
    <property type="entry name" value="UMP-CMP KINASE 2, MITOCHONDRIAL"/>
    <property type="match status" value="1"/>
</dbReference>